<dbReference type="EMBL" id="AP014965">
    <property type="protein sequence ID" value="BAT09284.1"/>
    <property type="molecule type" value="Genomic_DNA"/>
</dbReference>
<reference evidence="1 2" key="2">
    <citation type="journal article" date="2013" name="Plant Cell Physiol.">
        <title>Rice Annotation Project Database (RAP-DB): an integrative and interactive database for rice genomics.</title>
        <authorList>
            <person name="Sakai H."/>
            <person name="Lee S.S."/>
            <person name="Tanaka T."/>
            <person name="Numa H."/>
            <person name="Kim J."/>
            <person name="Kawahara Y."/>
            <person name="Wakimoto H."/>
            <person name="Yang C.C."/>
            <person name="Iwamoto M."/>
            <person name="Abe T."/>
            <person name="Yamada Y."/>
            <person name="Muto A."/>
            <person name="Inokuchi H."/>
            <person name="Ikemura T."/>
            <person name="Matsumoto T."/>
            <person name="Sasaki T."/>
            <person name="Itoh T."/>
        </authorList>
    </citation>
    <scope>NUCLEOTIDE SEQUENCE [LARGE SCALE GENOMIC DNA]</scope>
    <source>
        <strain evidence="2">cv. Nipponbare</strain>
    </source>
</reference>
<reference evidence="2" key="1">
    <citation type="journal article" date="2005" name="Nature">
        <title>The map-based sequence of the rice genome.</title>
        <authorList>
            <consortium name="International rice genome sequencing project (IRGSP)"/>
            <person name="Matsumoto T."/>
            <person name="Wu J."/>
            <person name="Kanamori H."/>
            <person name="Katayose Y."/>
            <person name="Fujisawa M."/>
            <person name="Namiki N."/>
            <person name="Mizuno H."/>
            <person name="Yamamoto K."/>
            <person name="Antonio B.A."/>
            <person name="Baba T."/>
            <person name="Sakata K."/>
            <person name="Nagamura Y."/>
            <person name="Aoki H."/>
            <person name="Arikawa K."/>
            <person name="Arita K."/>
            <person name="Bito T."/>
            <person name="Chiden Y."/>
            <person name="Fujitsuka N."/>
            <person name="Fukunaka R."/>
            <person name="Hamada M."/>
            <person name="Harada C."/>
            <person name="Hayashi A."/>
            <person name="Hijishita S."/>
            <person name="Honda M."/>
            <person name="Hosokawa S."/>
            <person name="Ichikawa Y."/>
            <person name="Idonuma A."/>
            <person name="Iijima M."/>
            <person name="Ikeda M."/>
            <person name="Ikeno M."/>
            <person name="Ito K."/>
            <person name="Ito S."/>
            <person name="Ito T."/>
            <person name="Ito Y."/>
            <person name="Ito Y."/>
            <person name="Iwabuchi A."/>
            <person name="Kamiya K."/>
            <person name="Karasawa W."/>
            <person name="Kurita K."/>
            <person name="Katagiri S."/>
            <person name="Kikuta A."/>
            <person name="Kobayashi H."/>
            <person name="Kobayashi N."/>
            <person name="Machita K."/>
            <person name="Maehara T."/>
            <person name="Masukawa M."/>
            <person name="Mizubayashi T."/>
            <person name="Mukai Y."/>
            <person name="Nagasaki H."/>
            <person name="Nagata Y."/>
            <person name="Naito S."/>
            <person name="Nakashima M."/>
            <person name="Nakama Y."/>
            <person name="Nakamichi Y."/>
            <person name="Nakamura M."/>
            <person name="Meguro A."/>
            <person name="Negishi M."/>
            <person name="Ohta I."/>
            <person name="Ohta T."/>
            <person name="Okamoto M."/>
            <person name="Ono N."/>
            <person name="Saji S."/>
            <person name="Sakaguchi M."/>
            <person name="Sakai K."/>
            <person name="Shibata M."/>
            <person name="Shimokawa T."/>
            <person name="Song J."/>
            <person name="Takazaki Y."/>
            <person name="Terasawa K."/>
            <person name="Tsugane M."/>
            <person name="Tsuji K."/>
            <person name="Ueda S."/>
            <person name="Waki K."/>
            <person name="Yamagata H."/>
            <person name="Yamamoto M."/>
            <person name="Yamamoto S."/>
            <person name="Yamane H."/>
            <person name="Yoshiki S."/>
            <person name="Yoshihara R."/>
            <person name="Yukawa K."/>
            <person name="Zhong H."/>
            <person name="Yano M."/>
            <person name="Yuan Q."/>
            <person name="Ouyang S."/>
            <person name="Liu J."/>
            <person name="Jones K.M."/>
            <person name="Gansberger K."/>
            <person name="Moffat K."/>
            <person name="Hill J."/>
            <person name="Bera J."/>
            <person name="Fadrosh D."/>
            <person name="Jin S."/>
            <person name="Johri S."/>
            <person name="Kim M."/>
            <person name="Overton L."/>
            <person name="Reardon M."/>
            <person name="Tsitrin T."/>
            <person name="Vuong H."/>
            <person name="Weaver B."/>
            <person name="Ciecko A."/>
            <person name="Tallon L."/>
            <person name="Jackson J."/>
            <person name="Pai G."/>
            <person name="Aken S.V."/>
            <person name="Utterback T."/>
            <person name="Reidmuller S."/>
            <person name="Feldblyum T."/>
            <person name="Hsiao J."/>
            <person name="Zismann V."/>
            <person name="Iobst S."/>
            <person name="de Vazeille A.R."/>
            <person name="Buell C.R."/>
            <person name="Ying K."/>
            <person name="Li Y."/>
            <person name="Lu T."/>
            <person name="Huang Y."/>
            <person name="Zhao Q."/>
            <person name="Feng Q."/>
            <person name="Zhang L."/>
            <person name="Zhu J."/>
            <person name="Weng Q."/>
            <person name="Mu J."/>
            <person name="Lu Y."/>
            <person name="Fan D."/>
            <person name="Liu Y."/>
            <person name="Guan J."/>
            <person name="Zhang Y."/>
            <person name="Yu S."/>
            <person name="Liu X."/>
            <person name="Zhang Y."/>
            <person name="Hong G."/>
            <person name="Han B."/>
            <person name="Choisne N."/>
            <person name="Demange N."/>
            <person name="Orjeda G."/>
            <person name="Samain S."/>
            <person name="Cattolico L."/>
            <person name="Pelletier E."/>
            <person name="Couloux A."/>
            <person name="Segurens B."/>
            <person name="Wincker P."/>
            <person name="D'Hont A."/>
            <person name="Scarpelli C."/>
            <person name="Weissenbach J."/>
            <person name="Salanoubat M."/>
            <person name="Quetier F."/>
            <person name="Yu Y."/>
            <person name="Kim H.R."/>
            <person name="Rambo T."/>
            <person name="Currie J."/>
            <person name="Collura K."/>
            <person name="Luo M."/>
            <person name="Yang T."/>
            <person name="Ammiraju J.S.S."/>
            <person name="Engler F."/>
            <person name="Soderlund C."/>
            <person name="Wing R.A."/>
            <person name="Palmer L.E."/>
            <person name="de la Bastide M."/>
            <person name="Spiegel L."/>
            <person name="Nascimento L."/>
            <person name="Zutavern T."/>
            <person name="O'Shaughnessy A."/>
            <person name="Dike S."/>
            <person name="Dedhia N."/>
            <person name="Preston R."/>
            <person name="Balija V."/>
            <person name="McCombie W.R."/>
            <person name="Chow T."/>
            <person name="Chen H."/>
            <person name="Chung M."/>
            <person name="Chen C."/>
            <person name="Shaw J."/>
            <person name="Wu H."/>
            <person name="Hsiao K."/>
            <person name="Chao Y."/>
            <person name="Chu M."/>
            <person name="Cheng C."/>
            <person name="Hour A."/>
            <person name="Lee P."/>
            <person name="Lin S."/>
            <person name="Lin Y."/>
            <person name="Liou J."/>
            <person name="Liu S."/>
            <person name="Hsing Y."/>
            <person name="Raghuvanshi S."/>
            <person name="Mohanty A."/>
            <person name="Bharti A.K."/>
            <person name="Gaur A."/>
            <person name="Gupta V."/>
            <person name="Kumar D."/>
            <person name="Ravi V."/>
            <person name="Vij S."/>
            <person name="Kapur A."/>
            <person name="Khurana P."/>
            <person name="Khurana P."/>
            <person name="Khurana J.P."/>
            <person name="Tyagi A.K."/>
            <person name="Gaikwad K."/>
            <person name="Singh A."/>
            <person name="Dalal V."/>
            <person name="Srivastava S."/>
            <person name="Dixit A."/>
            <person name="Pal A.K."/>
            <person name="Ghazi I.A."/>
            <person name="Yadav M."/>
            <person name="Pandit A."/>
            <person name="Bhargava A."/>
            <person name="Sureshbabu K."/>
            <person name="Batra K."/>
            <person name="Sharma T.R."/>
            <person name="Mohapatra T."/>
            <person name="Singh N.K."/>
            <person name="Messing J."/>
            <person name="Nelson A.B."/>
            <person name="Fuks G."/>
            <person name="Kavchok S."/>
            <person name="Keizer G."/>
            <person name="Linton E."/>
            <person name="Llaca V."/>
            <person name="Song R."/>
            <person name="Tanyolac B."/>
            <person name="Young S."/>
            <person name="Ho-Il K."/>
            <person name="Hahn J.H."/>
            <person name="Sangsakoo G."/>
            <person name="Vanavichit A."/>
            <person name="de Mattos Luiz.A.T."/>
            <person name="Zimmer P.D."/>
            <person name="Malone G."/>
            <person name="Dellagostin O."/>
            <person name="de Oliveira A.C."/>
            <person name="Bevan M."/>
            <person name="Bancroft I."/>
            <person name="Minx P."/>
            <person name="Cordum H."/>
            <person name="Wilson R."/>
            <person name="Cheng Z."/>
            <person name="Jin W."/>
            <person name="Jiang J."/>
            <person name="Leong S.A."/>
            <person name="Iwama H."/>
            <person name="Gojobori T."/>
            <person name="Itoh T."/>
            <person name="Niimura Y."/>
            <person name="Fujii Y."/>
            <person name="Habara T."/>
            <person name="Sakai H."/>
            <person name="Sato Y."/>
            <person name="Wilson G."/>
            <person name="Kumar K."/>
            <person name="McCouch S."/>
            <person name="Juretic N."/>
            <person name="Hoen D."/>
            <person name="Wright S."/>
            <person name="Bruskiewich R."/>
            <person name="Bureau T."/>
            <person name="Miyao A."/>
            <person name="Hirochika H."/>
            <person name="Nishikawa T."/>
            <person name="Kadowaki K."/>
            <person name="Sugiura M."/>
            <person name="Burr B."/>
            <person name="Sasaki T."/>
        </authorList>
    </citation>
    <scope>NUCLEOTIDE SEQUENCE [LARGE SCALE GENOMIC DNA]</scope>
    <source>
        <strain evidence="2">cv. Nipponbare</strain>
    </source>
</reference>
<dbReference type="InParanoid" id="A0A0P0XQ03"/>
<keyword evidence="2" id="KW-1185">Reference proteome</keyword>
<evidence type="ECO:0000313" key="2">
    <source>
        <dbReference type="Proteomes" id="UP000059680"/>
    </source>
</evidence>
<dbReference type="PaxDb" id="39947-A0A0P0XQ03"/>
<proteinExistence type="predicted"/>
<protein>
    <submittedName>
        <fullName evidence="1">Os09g0549425 protein</fullName>
    </submittedName>
</protein>
<organism evidence="1 2">
    <name type="scientific">Oryza sativa subsp. japonica</name>
    <name type="common">Rice</name>
    <dbReference type="NCBI Taxonomy" id="39947"/>
    <lineage>
        <taxon>Eukaryota</taxon>
        <taxon>Viridiplantae</taxon>
        <taxon>Streptophyta</taxon>
        <taxon>Embryophyta</taxon>
        <taxon>Tracheophyta</taxon>
        <taxon>Spermatophyta</taxon>
        <taxon>Magnoliopsida</taxon>
        <taxon>Liliopsida</taxon>
        <taxon>Poales</taxon>
        <taxon>Poaceae</taxon>
        <taxon>BOP clade</taxon>
        <taxon>Oryzoideae</taxon>
        <taxon>Oryzeae</taxon>
        <taxon>Oryzinae</taxon>
        <taxon>Oryza</taxon>
        <taxon>Oryza sativa</taxon>
    </lineage>
</organism>
<name>A0A0P0XQ03_ORYSJ</name>
<dbReference type="Gramene" id="Os09t0549425-00">
    <property type="protein sequence ID" value="Os09t0549425-00"/>
    <property type="gene ID" value="Os09g0549425"/>
</dbReference>
<gene>
    <name evidence="1" type="ordered locus">Os09g0549425</name>
    <name evidence="1" type="ORF">OSNPB_090549425</name>
</gene>
<reference evidence="1 2" key="3">
    <citation type="journal article" date="2013" name="Rice">
        <title>Improvement of the Oryza sativa Nipponbare reference genome using next generation sequence and optical map data.</title>
        <authorList>
            <person name="Kawahara Y."/>
            <person name="de la Bastide M."/>
            <person name="Hamilton J.P."/>
            <person name="Kanamori H."/>
            <person name="McCombie W.R."/>
            <person name="Ouyang S."/>
            <person name="Schwartz D.C."/>
            <person name="Tanaka T."/>
            <person name="Wu J."/>
            <person name="Zhou S."/>
            <person name="Childs K.L."/>
            <person name="Davidson R.M."/>
            <person name="Lin H."/>
            <person name="Quesada-Ocampo L."/>
            <person name="Vaillancourt B."/>
            <person name="Sakai H."/>
            <person name="Lee S.S."/>
            <person name="Kim J."/>
            <person name="Numa H."/>
            <person name="Itoh T."/>
            <person name="Buell C.R."/>
            <person name="Matsumoto T."/>
        </authorList>
    </citation>
    <scope>NUCLEOTIDE SEQUENCE [LARGE SCALE GENOMIC DNA]</scope>
    <source>
        <strain evidence="2">cv. Nipponbare</strain>
    </source>
</reference>
<accession>A0A0P0XQ03</accession>
<dbReference type="AlphaFoldDB" id="A0A0P0XQ03"/>
<sequence length="53" mass="6144">MNTHLRWHANTTISSPPPAMEVFLIPANQIPVWLLKFSCGWAPTQRQPNVWYP</sequence>
<dbReference type="Proteomes" id="UP000059680">
    <property type="component" value="Chromosome 9"/>
</dbReference>
<evidence type="ECO:0000313" key="1">
    <source>
        <dbReference type="EMBL" id="BAT09284.1"/>
    </source>
</evidence>